<dbReference type="PANTHER" id="PTHR33112:SF16">
    <property type="entry name" value="HETEROKARYON INCOMPATIBILITY DOMAIN-CONTAINING PROTEIN"/>
    <property type="match status" value="1"/>
</dbReference>
<dbReference type="AlphaFoldDB" id="A0A6A6WL46"/>
<organism evidence="2 3">
    <name type="scientific">Pseudovirgaria hyperparasitica</name>
    <dbReference type="NCBI Taxonomy" id="470096"/>
    <lineage>
        <taxon>Eukaryota</taxon>
        <taxon>Fungi</taxon>
        <taxon>Dikarya</taxon>
        <taxon>Ascomycota</taxon>
        <taxon>Pezizomycotina</taxon>
        <taxon>Dothideomycetes</taxon>
        <taxon>Dothideomycetes incertae sedis</taxon>
        <taxon>Acrospermales</taxon>
        <taxon>Acrospermaceae</taxon>
        <taxon>Pseudovirgaria</taxon>
    </lineage>
</organism>
<dbReference type="EMBL" id="ML996565">
    <property type="protein sequence ID" value="KAF2762907.1"/>
    <property type="molecule type" value="Genomic_DNA"/>
</dbReference>
<dbReference type="PANTHER" id="PTHR33112">
    <property type="entry name" value="DOMAIN PROTEIN, PUTATIVE-RELATED"/>
    <property type="match status" value="1"/>
</dbReference>
<dbReference type="Pfam" id="PF06985">
    <property type="entry name" value="HET"/>
    <property type="match status" value="1"/>
</dbReference>
<dbReference type="GeneID" id="54482611"/>
<evidence type="ECO:0000313" key="2">
    <source>
        <dbReference type="EMBL" id="KAF2762907.1"/>
    </source>
</evidence>
<dbReference type="RefSeq" id="XP_033605358.1">
    <property type="nucleotide sequence ID" value="XM_033741557.1"/>
</dbReference>
<feature type="domain" description="Heterokaryon incompatibility" evidence="1">
    <location>
        <begin position="52"/>
        <end position="209"/>
    </location>
</feature>
<accession>A0A6A6WL46</accession>
<proteinExistence type="predicted"/>
<keyword evidence="3" id="KW-1185">Reference proteome</keyword>
<dbReference type="Proteomes" id="UP000799437">
    <property type="component" value="Unassembled WGS sequence"/>
</dbReference>
<reference evidence="2" key="1">
    <citation type="journal article" date="2020" name="Stud. Mycol.">
        <title>101 Dothideomycetes genomes: a test case for predicting lifestyles and emergence of pathogens.</title>
        <authorList>
            <person name="Haridas S."/>
            <person name="Albert R."/>
            <person name="Binder M."/>
            <person name="Bloem J."/>
            <person name="Labutti K."/>
            <person name="Salamov A."/>
            <person name="Andreopoulos B."/>
            <person name="Baker S."/>
            <person name="Barry K."/>
            <person name="Bills G."/>
            <person name="Bluhm B."/>
            <person name="Cannon C."/>
            <person name="Castanera R."/>
            <person name="Culley D."/>
            <person name="Daum C."/>
            <person name="Ezra D."/>
            <person name="Gonzalez J."/>
            <person name="Henrissat B."/>
            <person name="Kuo A."/>
            <person name="Liang C."/>
            <person name="Lipzen A."/>
            <person name="Lutzoni F."/>
            <person name="Magnuson J."/>
            <person name="Mondo S."/>
            <person name="Nolan M."/>
            <person name="Ohm R."/>
            <person name="Pangilinan J."/>
            <person name="Park H.-J."/>
            <person name="Ramirez L."/>
            <person name="Alfaro M."/>
            <person name="Sun H."/>
            <person name="Tritt A."/>
            <person name="Yoshinaga Y."/>
            <person name="Zwiers L.-H."/>
            <person name="Turgeon B."/>
            <person name="Goodwin S."/>
            <person name="Spatafora J."/>
            <person name="Crous P."/>
            <person name="Grigoriev I."/>
        </authorList>
    </citation>
    <scope>NUCLEOTIDE SEQUENCE</scope>
    <source>
        <strain evidence="2">CBS 121739</strain>
    </source>
</reference>
<sequence>MARKWLLNCARKHDCRPSPRASFMPTRLLRLSMNGDDVEVKVVENLATKESYAALSYCWGGPQRITTTQANDIQHLTDIDLLALPQTIQDAVKVSLAIGISLLWVDALCIIQDCPNDRTLEIASMAAIYSHAAITITASRSTHADEGFLHPRSPPSNCEPDQLFRIKLRASNKSVGAVTLIPMHHFVDDEDVDVLDNEPLDHRAWAYQERHLSHRILDFGSYRTQFVCRHGVQHDHLPSDGWAPEPNTVDYRKTRPLQAPAQWDAHISNYTSRNMTIYTDRPLALSALAASLSQPTLGTYIAGLWTATLPTSLLWTTSHPRPRPMNYQGPSFSWHSINSTVVPRSTPPSFTPDPSLRILTHRSALAHPSAPFGAVTSAALTLRARLIPVKYTRDPS</sequence>
<gene>
    <name evidence="2" type="ORF">EJ05DRAFT_431019</name>
</gene>
<protein>
    <submittedName>
        <fullName evidence="2">HET-domain-containing protein</fullName>
    </submittedName>
</protein>
<evidence type="ECO:0000313" key="3">
    <source>
        <dbReference type="Proteomes" id="UP000799437"/>
    </source>
</evidence>
<evidence type="ECO:0000259" key="1">
    <source>
        <dbReference type="Pfam" id="PF06985"/>
    </source>
</evidence>
<dbReference type="InterPro" id="IPR010730">
    <property type="entry name" value="HET"/>
</dbReference>
<dbReference type="OrthoDB" id="5125733at2759"/>
<name>A0A6A6WL46_9PEZI</name>
<feature type="non-terminal residue" evidence="2">
    <location>
        <position position="396"/>
    </location>
</feature>